<dbReference type="PANTHER" id="PTHR23028:SF53">
    <property type="entry name" value="ACYL_TRANSF_3 DOMAIN-CONTAINING PROTEIN"/>
    <property type="match status" value="1"/>
</dbReference>
<gene>
    <name evidence="3" type="primary">Necator_chrIV.g16783</name>
    <name evidence="3" type="ORF">RB195_003486</name>
</gene>
<keyword evidence="1" id="KW-1133">Transmembrane helix</keyword>
<dbReference type="PANTHER" id="PTHR23028">
    <property type="entry name" value="ACETYLTRANSFERASE"/>
    <property type="match status" value="1"/>
</dbReference>
<keyword evidence="4" id="KW-1185">Reference proteome</keyword>
<accession>A0ABR1DNU4</accession>
<keyword evidence="1" id="KW-0812">Transmembrane</keyword>
<keyword evidence="1" id="KW-0472">Membrane</keyword>
<sequence length="381" mass="44197">MLSSRRAILLISNLVSESDEQHYQKMVTTTEFRKETCIEGVEEKDMLLPGQISSTVPESMSKNKKVLFLGIIVSVFLAMVTYHCYELHYLKWSPLAISVLLTFLIGISSILCFYLYKEDVGQKFDDGPVNYTNINPNDAAWNKTLMEYLNTKESSSALCMKTPFCVRTNRFDEKDVPHDTLCETKNCPGNYSILVIGNSYAFNQADIIYNSFRDQSSELNFFSFSGCEFLTATDPRICAHQNYNYSFILHTLNPDIIFVIARPLDGRARLDPLKSIEEDKIFNDYMNRIKEVEEVAKKDGLIKKDEFFARERISEVGRRCKKCEIIDYMPYLVDENGHYLGYNPKTNLMYYDTLNHFNRFGKERIQLLYNKLAKELKSKKL</sequence>
<dbReference type="InterPro" id="IPR050879">
    <property type="entry name" value="Acyltransferase_3"/>
</dbReference>
<feature type="transmembrane region" description="Helical" evidence="1">
    <location>
        <begin position="95"/>
        <end position="116"/>
    </location>
</feature>
<evidence type="ECO:0000313" key="3">
    <source>
        <dbReference type="EMBL" id="KAK6752097.1"/>
    </source>
</evidence>
<dbReference type="EMBL" id="JAVFWL010000004">
    <property type="protein sequence ID" value="KAK6752097.1"/>
    <property type="molecule type" value="Genomic_DNA"/>
</dbReference>
<proteinExistence type="predicted"/>
<evidence type="ECO:0000256" key="1">
    <source>
        <dbReference type="SAM" id="Phobius"/>
    </source>
</evidence>
<dbReference type="InterPro" id="IPR043968">
    <property type="entry name" value="SGNH"/>
</dbReference>
<reference evidence="3 4" key="1">
    <citation type="submission" date="2023-08" db="EMBL/GenBank/DDBJ databases">
        <title>A Necator americanus chromosomal reference genome.</title>
        <authorList>
            <person name="Ilik V."/>
            <person name="Petrzelkova K.J."/>
            <person name="Pardy F."/>
            <person name="Fuh T."/>
            <person name="Niatou-Singa F.S."/>
            <person name="Gouil Q."/>
            <person name="Baker L."/>
            <person name="Ritchie M.E."/>
            <person name="Jex A.R."/>
            <person name="Gazzola D."/>
            <person name="Li H."/>
            <person name="Toshio Fujiwara R."/>
            <person name="Zhan B."/>
            <person name="Aroian R.V."/>
            <person name="Pafco B."/>
            <person name="Schwarz E.M."/>
        </authorList>
    </citation>
    <scope>NUCLEOTIDE SEQUENCE [LARGE SCALE GENOMIC DNA]</scope>
    <source>
        <strain evidence="3 4">Aroian</strain>
        <tissue evidence="3">Whole animal</tissue>
    </source>
</reference>
<evidence type="ECO:0000259" key="2">
    <source>
        <dbReference type="Pfam" id="PF19040"/>
    </source>
</evidence>
<feature type="domain" description="SGNH" evidence="2">
    <location>
        <begin position="178"/>
        <end position="266"/>
    </location>
</feature>
<comment type="caution">
    <text evidence="3">The sequence shown here is derived from an EMBL/GenBank/DDBJ whole genome shotgun (WGS) entry which is preliminary data.</text>
</comment>
<name>A0ABR1DNU4_NECAM</name>
<dbReference type="Pfam" id="PF19040">
    <property type="entry name" value="SGNH"/>
    <property type="match status" value="1"/>
</dbReference>
<dbReference type="Proteomes" id="UP001303046">
    <property type="component" value="Unassembled WGS sequence"/>
</dbReference>
<protein>
    <recommendedName>
        <fullName evidence="2">SGNH domain-containing protein</fullName>
    </recommendedName>
</protein>
<organism evidence="3 4">
    <name type="scientific">Necator americanus</name>
    <name type="common">Human hookworm</name>
    <dbReference type="NCBI Taxonomy" id="51031"/>
    <lineage>
        <taxon>Eukaryota</taxon>
        <taxon>Metazoa</taxon>
        <taxon>Ecdysozoa</taxon>
        <taxon>Nematoda</taxon>
        <taxon>Chromadorea</taxon>
        <taxon>Rhabditida</taxon>
        <taxon>Rhabditina</taxon>
        <taxon>Rhabditomorpha</taxon>
        <taxon>Strongyloidea</taxon>
        <taxon>Ancylostomatidae</taxon>
        <taxon>Bunostominae</taxon>
        <taxon>Necator</taxon>
    </lineage>
</organism>
<evidence type="ECO:0000313" key="4">
    <source>
        <dbReference type="Proteomes" id="UP001303046"/>
    </source>
</evidence>
<feature type="transmembrane region" description="Helical" evidence="1">
    <location>
        <begin position="66"/>
        <end position="83"/>
    </location>
</feature>